<comment type="caution">
    <text evidence="1">The sequence shown here is derived from an EMBL/GenBank/DDBJ whole genome shotgun (WGS) entry which is preliminary data.</text>
</comment>
<evidence type="ECO:0000313" key="1">
    <source>
        <dbReference type="EMBL" id="PNT08399.2"/>
    </source>
</evidence>
<dbReference type="PANTHER" id="PTHR33090">
    <property type="entry name" value="DUF3774 DOMAIN PROTEIN-RELATED"/>
    <property type="match status" value="1"/>
</dbReference>
<evidence type="ECO:0008006" key="3">
    <source>
        <dbReference type="Google" id="ProtNLM"/>
    </source>
</evidence>
<proteinExistence type="predicted"/>
<dbReference type="InParanoid" id="A0A2K1Y5T9"/>
<dbReference type="AlphaFoldDB" id="A0A2K1Y5T9"/>
<evidence type="ECO:0000313" key="2">
    <source>
        <dbReference type="Proteomes" id="UP000006729"/>
    </source>
</evidence>
<reference evidence="1 2" key="1">
    <citation type="journal article" date="2006" name="Science">
        <title>The genome of black cottonwood, Populus trichocarpa (Torr. &amp; Gray).</title>
        <authorList>
            <person name="Tuskan G.A."/>
            <person name="Difazio S."/>
            <person name="Jansson S."/>
            <person name="Bohlmann J."/>
            <person name="Grigoriev I."/>
            <person name="Hellsten U."/>
            <person name="Putnam N."/>
            <person name="Ralph S."/>
            <person name="Rombauts S."/>
            <person name="Salamov A."/>
            <person name="Schein J."/>
            <person name="Sterck L."/>
            <person name="Aerts A."/>
            <person name="Bhalerao R.R."/>
            <person name="Bhalerao R.P."/>
            <person name="Blaudez D."/>
            <person name="Boerjan W."/>
            <person name="Brun A."/>
            <person name="Brunner A."/>
            <person name="Busov V."/>
            <person name="Campbell M."/>
            <person name="Carlson J."/>
            <person name="Chalot M."/>
            <person name="Chapman J."/>
            <person name="Chen G.L."/>
            <person name="Cooper D."/>
            <person name="Coutinho P.M."/>
            <person name="Couturier J."/>
            <person name="Covert S."/>
            <person name="Cronk Q."/>
            <person name="Cunningham R."/>
            <person name="Davis J."/>
            <person name="Degroeve S."/>
            <person name="Dejardin A."/>
            <person name="Depamphilis C."/>
            <person name="Detter J."/>
            <person name="Dirks B."/>
            <person name="Dubchak I."/>
            <person name="Duplessis S."/>
            <person name="Ehlting J."/>
            <person name="Ellis B."/>
            <person name="Gendler K."/>
            <person name="Goodstein D."/>
            <person name="Gribskov M."/>
            <person name="Grimwood J."/>
            <person name="Groover A."/>
            <person name="Gunter L."/>
            <person name="Hamberger B."/>
            <person name="Heinze B."/>
            <person name="Helariutta Y."/>
            <person name="Henrissat B."/>
            <person name="Holligan D."/>
            <person name="Holt R."/>
            <person name="Huang W."/>
            <person name="Islam-Faridi N."/>
            <person name="Jones S."/>
            <person name="Jones-Rhoades M."/>
            <person name="Jorgensen R."/>
            <person name="Joshi C."/>
            <person name="Kangasjarvi J."/>
            <person name="Karlsson J."/>
            <person name="Kelleher C."/>
            <person name="Kirkpatrick R."/>
            <person name="Kirst M."/>
            <person name="Kohler A."/>
            <person name="Kalluri U."/>
            <person name="Larimer F."/>
            <person name="Leebens-Mack J."/>
            <person name="Leple J.C."/>
            <person name="Locascio P."/>
            <person name="Lou Y."/>
            <person name="Lucas S."/>
            <person name="Martin F."/>
            <person name="Montanini B."/>
            <person name="Napoli C."/>
            <person name="Nelson D.R."/>
            <person name="Nelson C."/>
            <person name="Nieminen K."/>
            <person name="Nilsson O."/>
            <person name="Pereda V."/>
            <person name="Peter G."/>
            <person name="Philippe R."/>
            <person name="Pilate G."/>
            <person name="Poliakov A."/>
            <person name="Razumovskaya J."/>
            <person name="Richardson P."/>
            <person name="Rinaldi C."/>
            <person name="Ritland K."/>
            <person name="Rouze P."/>
            <person name="Ryaboy D."/>
            <person name="Schmutz J."/>
            <person name="Schrader J."/>
            <person name="Segerman B."/>
            <person name="Shin H."/>
            <person name="Siddiqui A."/>
            <person name="Sterky F."/>
            <person name="Terry A."/>
            <person name="Tsai C.J."/>
            <person name="Uberbacher E."/>
            <person name="Unneberg P."/>
            <person name="Vahala J."/>
            <person name="Wall K."/>
            <person name="Wessler S."/>
            <person name="Yang G."/>
            <person name="Yin T."/>
            <person name="Douglas C."/>
            <person name="Marra M."/>
            <person name="Sandberg G."/>
            <person name="Van de Peer Y."/>
            <person name="Rokhsar D."/>
        </authorList>
    </citation>
    <scope>NUCLEOTIDE SEQUENCE [LARGE SCALE GENOMIC DNA]</scope>
    <source>
        <strain evidence="2">cv. Nisqually</strain>
    </source>
</reference>
<dbReference type="Proteomes" id="UP000006729">
    <property type="component" value="Chromosome 13"/>
</dbReference>
<organism evidence="1 2">
    <name type="scientific">Populus trichocarpa</name>
    <name type="common">Western balsam poplar</name>
    <name type="synonym">Populus balsamifera subsp. trichocarpa</name>
    <dbReference type="NCBI Taxonomy" id="3694"/>
    <lineage>
        <taxon>Eukaryota</taxon>
        <taxon>Viridiplantae</taxon>
        <taxon>Streptophyta</taxon>
        <taxon>Embryophyta</taxon>
        <taxon>Tracheophyta</taxon>
        <taxon>Spermatophyta</taxon>
        <taxon>Magnoliopsida</taxon>
        <taxon>eudicotyledons</taxon>
        <taxon>Gunneridae</taxon>
        <taxon>Pentapetalae</taxon>
        <taxon>rosids</taxon>
        <taxon>fabids</taxon>
        <taxon>Malpighiales</taxon>
        <taxon>Salicaceae</taxon>
        <taxon>Saliceae</taxon>
        <taxon>Populus</taxon>
    </lineage>
</organism>
<keyword evidence="2" id="KW-1185">Reference proteome</keyword>
<name>A0A2K1Y5T9_POPTR</name>
<dbReference type="InterPro" id="IPR022251">
    <property type="entry name" value="DUF3774_wound-induced"/>
</dbReference>
<dbReference type="EMBL" id="CM009302">
    <property type="protein sequence ID" value="PNT08399.2"/>
    <property type="molecule type" value="Genomic_DNA"/>
</dbReference>
<accession>A0A2K1Y5T9</accession>
<protein>
    <recommendedName>
        <fullName evidence="3">Wound-responsive family protein</fullName>
    </recommendedName>
</protein>
<sequence>MAGSSSSSPSMGFDFDEKLHVLAVEAVDDGLIDRKAIERLLINSEYKVTTAENKKKAIEYLGLADGHHTNHGVQDLKVNLIITDYCMRGMTGYELLKRIKESPTMKGDTSSCSVI</sequence>
<gene>
    <name evidence="1" type="ORF">POPTR_013G157750v4</name>
</gene>
<dbReference type="Pfam" id="PF12609">
    <property type="entry name" value="DUF3774"/>
    <property type="match status" value="1"/>
</dbReference>
<dbReference type="STRING" id="3694.A0A2K1Y5T9"/>